<dbReference type="InterPro" id="IPR005913">
    <property type="entry name" value="dTDP_dehydrorham_reduct"/>
</dbReference>
<accession>A0A510JDM8</accession>
<dbReference type="EMBL" id="AP019823">
    <property type="protein sequence ID" value="BBM37402.1"/>
    <property type="molecule type" value="Genomic_DNA"/>
</dbReference>
<evidence type="ECO:0000256" key="1">
    <source>
        <dbReference type="ARBA" id="ARBA00010944"/>
    </source>
</evidence>
<dbReference type="CDD" id="cd05254">
    <property type="entry name" value="dTDP_HR_like_SDR_e"/>
    <property type="match status" value="1"/>
</dbReference>
<feature type="domain" description="RmlD-like substrate binding" evidence="3">
    <location>
        <begin position="11"/>
        <end position="288"/>
    </location>
</feature>
<keyword evidence="2" id="KW-0521">NADP</keyword>
<comment type="similarity">
    <text evidence="1 2">Belongs to the dTDP-4-dehydrorhamnose reductase family.</text>
</comment>
<dbReference type="GO" id="GO:0008831">
    <property type="term" value="F:dTDP-4-dehydrorhamnose reductase activity"/>
    <property type="evidence" value="ECO:0007669"/>
    <property type="project" value="UniProtKB-EC"/>
</dbReference>
<dbReference type="Proteomes" id="UP000321892">
    <property type="component" value="Chromosome"/>
</dbReference>
<proteinExistence type="inferred from homology"/>
<dbReference type="PANTHER" id="PTHR10491">
    <property type="entry name" value="DTDP-4-DEHYDRORHAMNOSE REDUCTASE"/>
    <property type="match status" value="1"/>
</dbReference>
<dbReference type="UniPathway" id="UPA00124"/>
<dbReference type="KEGG" id="lhf:JCM16775_0077"/>
<dbReference type="SUPFAM" id="SSF51735">
    <property type="entry name" value="NAD(P)-binding Rossmann-fold domains"/>
    <property type="match status" value="1"/>
</dbReference>
<dbReference type="InterPro" id="IPR036291">
    <property type="entry name" value="NAD(P)-bd_dom_sf"/>
</dbReference>
<keyword evidence="2" id="KW-0560">Oxidoreductase</keyword>
<dbReference type="EC" id="1.1.1.133" evidence="2"/>
<dbReference type="Gene3D" id="3.90.25.10">
    <property type="entry name" value="UDP-galactose 4-epimerase, domain 1"/>
    <property type="match status" value="1"/>
</dbReference>
<keyword evidence="5" id="KW-1185">Reference proteome</keyword>
<dbReference type="PANTHER" id="PTHR10491:SF4">
    <property type="entry name" value="METHIONINE ADENOSYLTRANSFERASE 2 SUBUNIT BETA"/>
    <property type="match status" value="1"/>
</dbReference>
<evidence type="ECO:0000256" key="2">
    <source>
        <dbReference type="RuleBase" id="RU364082"/>
    </source>
</evidence>
<organism evidence="4 5">
    <name type="scientific">Leptotrichia hofstadii</name>
    <dbReference type="NCBI Taxonomy" id="157688"/>
    <lineage>
        <taxon>Bacteria</taxon>
        <taxon>Fusobacteriati</taxon>
        <taxon>Fusobacteriota</taxon>
        <taxon>Fusobacteriia</taxon>
        <taxon>Fusobacteriales</taxon>
        <taxon>Leptotrichiaceae</taxon>
        <taxon>Leptotrichia</taxon>
    </lineage>
</organism>
<evidence type="ECO:0000259" key="3">
    <source>
        <dbReference type="Pfam" id="PF04321"/>
    </source>
</evidence>
<dbReference type="Pfam" id="PF04321">
    <property type="entry name" value="RmlD_sub_bind"/>
    <property type="match status" value="1"/>
</dbReference>
<dbReference type="NCBIfam" id="TIGR01214">
    <property type="entry name" value="rmlD"/>
    <property type="match status" value="1"/>
</dbReference>
<gene>
    <name evidence="4" type="ORF">JCM16775_0077</name>
</gene>
<dbReference type="InterPro" id="IPR029903">
    <property type="entry name" value="RmlD-like-bd"/>
</dbReference>
<reference evidence="4 5" key="1">
    <citation type="submission" date="2019-07" db="EMBL/GenBank/DDBJ databases">
        <title>Complete Genome Sequence of Leptotrichia hofstadii Strain JCM16775.</title>
        <authorList>
            <person name="Watanabe S."/>
            <person name="Cui L."/>
        </authorList>
    </citation>
    <scope>NUCLEOTIDE SEQUENCE [LARGE SCALE GENOMIC DNA]</scope>
    <source>
        <strain evidence="4 5">JCM16775</strain>
    </source>
</reference>
<dbReference type="RefSeq" id="WP_006805482.1">
    <property type="nucleotide sequence ID" value="NZ_AP019823.1"/>
</dbReference>
<sequence length="293" mass="33634">MNKHSQNNKLKILLTGSDGQLGHDFQKLFDNLNINYVATDHKELNVSNDNELENFFEKNNDFTHVINCAAYNDVDKAEINNNAFLLNQRAPQKLAEFSKQMNAVFVTYSTDFVFDGKKAAPYIEEDVPNPLSRYAISKHEGEKAVLAAWHKSFAIRTSWLFGINGENFNTQVINWSKTRDKLSIVDDQISAPTYSKDLAEFSWKLIQTEKYGLYHITNSGIASKYEQAKYVLEKIGWKGILETAKTKDFNLPAKRPYFSKLSSEKVEKLLGKKIPDWKNGIDRYLEEMGIIKK</sequence>
<comment type="function">
    <text evidence="2">Catalyzes the reduction of dTDP-6-deoxy-L-lyxo-4-hexulose to yield dTDP-L-rhamnose.</text>
</comment>
<dbReference type="Gene3D" id="3.40.50.720">
    <property type="entry name" value="NAD(P)-binding Rossmann-like Domain"/>
    <property type="match status" value="1"/>
</dbReference>
<dbReference type="GO" id="GO:0019305">
    <property type="term" value="P:dTDP-rhamnose biosynthetic process"/>
    <property type="evidence" value="ECO:0007669"/>
    <property type="project" value="UniProtKB-UniPathway"/>
</dbReference>
<dbReference type="OrthoDB" id="9803892at2"/>
<name>A0A510JDM8_9FUSO</name>
<dbReference type="AlphaFoldDB" id="A0A510JDM8"/>
<evidence type="ECO:0000313" key="5">
    <source>
        <dbReference type="Proteomes" id="UP000321892"/>
    </source>
</evidence>
<evidence type="ECO:0000313" key="4">
    <source>
        <dbReference type="EMBL" id="BBM37402.1"/>
    </source>
</evidence>
<dbReference type="GO" id="GO:0005829">
    <property type="term" value="C:cytosol"/>
    <property type="evidence" value="ECO:0007669"/>
    <property type="project" value="TreeGrafter"/>
</dbReference>
<protein>
    <recommendedName>
        <fullName evidence="2">dTDP-4-dehydrorhamnose reductase</fullName>
        <ecNumber evidence="2">1.1.1.133</ecNumber>
    </recommendedName>
</protein>
<comment type="pathway">
    <text evidence="2">Carbohydrate biosynthesis; dTDP-L-rhamnose biosynthesis.</text>
</comment>